<proteinExistence type="inferred from homology"/>
<dbReference type="GO" id="GO:0005886">
    <property type="term" value="C:plasma membrane"/>
    <property type="evidence" value="ECO:0007669"/>
    <property type="project" value="UniProtKB-SubCell"/>
</dbReference>
<feature type="transmembrane region" description="Helical" evidence="6">
    <location>
        <begin position="40"/>
        <end position="65"/>
    </location>
</feature>
<dbReference type="PANTHER" id="PTHR12677">
    <property type="entry name" value="GOLGI APPARATUS MEMBRANE PROTEIN TVP38-RELATED"/>
    <property type="match status" value="1"/>
</dbReference>
<organism evidence="8 9">
    <name type="scientific">Nitrosococcus wardiae</name>
    <dbReference type="NCBI Taxonomy" id="1814290"/>
    <lineage>
        <taxon>Bacteria</taxon>
        <taxon>Pseudomonadati</taxon>
        <taxon>Pseudomonadota</taxon>
        <taxon>Gammaproteobacteria</taxon>
        <taxon>Chromatiales</taxon>
        <taxon>Chromatiaceae</taxon>
        <taxon>Nitrosococcus</taxon>
    </lineage>
</organism>
<evidence type="ECO:0000256" key="1">
    <source>
        <dbReference type="ARBA" id="ARBA00004651"/>
    </source>
</evidence>
<protein>
    <recommendedName>
        <fullName evidence="6">TVP38/TMEM64 family membrane protein</fullName>
    </recommendedName>
</protein>
<feature type="transmembrane region" description="Helical" evidence="6">
    <location>
        <begin position="149"/>
        <end position="168"/>
    </location>
</feature>
<feature type="transmembrane region" description="Helical" evidence="6">
    <location>
        <begin position="117"/>
        <end position="137"/>
    </location>
</feature>
<comment type="similarity">
    <text evidence="6">Belongs to the TVP38/TMEM64 family.</text>
</comment>
<feature type="domain" description="VTT" evidence="7">
    <location>
        <begin position="53"/>
        <end position="169"/>
    </location>
</feature>
<evidence type="ECO:0000256" key="2">
    <source>
        <dbReference type="ARBA" id="ARBA00022475"/>
    </source>
</evidence>
<evidence type="ECO:0000256" key="3">
    <source>
        <dbReference type="ARBA" id="ARBA00022692"/>
    </source>
</evidence>
<evidence type="ECO:0000256" key="4">
    <source>
        <dbReference type="ARBA" id="ARBA00022989"/>
    </source>
</evidence>
<name>A0A4P7C2Y8_9GAMM</name>
<keyword evidence="4 6" id="KW-1133">Transmembrane helix</keyword>
<feature type="transmembrane region" description="Helical" evidence="6">
    <location>
        <begin position="72"/>
        <end position="93"/>
    </location>
</feature>
<dbReference type="Proteomes" id="UP000294325">
    <property type="component" value="Chromosome"/>
</dbReference>
<dbReference type="Pfam" id="PF09335">
    <property type="entry name" value="VTT_dom"/>
    <property type="match status" value="1"/>
</dbReference>
<evidence type="ECO:0000259" key="7">
    <source>
        <dbReference type="Pfam" id="PF09335"/>
    </source>
</evidence>
<accession>A0A4P7C2Y8</accession>
<dbReference type="InterPro" id="IPR015414">
    <property type="entry name" value="TMEM64"/>
</dbReference>
<evidence type="ECO:0000313" key="9">
    <source>
        <dbReference type="Proteomes" id="UP000294325"/>
    </source>
</evidence>
<keyword evidence="9" id="KW-1185">Reference proteome</keyword>
<dbReference type="InterPro" id="IPR032816">
    <property type="entry name" value="VTT_dom"/>
</dbReference>
<reference evidence="8 9" key="1">
    <citation type="submission" date="2019-03" db="EMBL/GenBank/DDBJ databases">
        <title>The genome sequence of Nitrosococcus wardiae strain D1FHST reveals the archetypal metabolic capacity of ammonia-oxidizing Gammaproteobacteria.</title>
        <authorList>
            <person name="Wang L."/>
            <person name="Lim C.K."/>
            <person name="Hanson T.E."/>
            <person name="Dang H."/>
            <person name="Klotz M.G."/>
        </authorList>
    </citation>
    <scope>NUCLEOTIDE SEQUENCE [LARGE SCALE GENOMIC DNA]</scope>
    <source>
        <strain evidence="8 9">D1FHS</strain>
    </source>
</reference>
<evidence type="ECO:0000256" key="6">
    <source>
        <dbReference type="RuleBase" id="RU366058"/>
    </source>
</evidence>
<dbReference type="OrthoDB" id="9814092at2"/>
<dbReference type="EMBL" id="CP038033">
    <property type="protein sequence ID" value="QBQ56077.1"/>
    <property type="molecule type" value="Genomic_DNA"/>
</dbReference>
<gene>
    <name evidence="8" type="ORF">E3U44_17350</name>
</gene>
<evidence type="ECO:0000313" key="8">
    <source>
        <dbReference type="EMBL" id="QBQ56077.1"/>
    </source>
</evidence>
<keyword evidence="3 6" id="KW-0812">Transmembrane</keyword>
<keyword evidence="2 6" id="KW-1003">Cell membrane</keyword>
<dbReference type="PANTHER" id="PTHR12677:SF59">
    <property type="entry name" value="GOLGI APPARATUS MEMBRANE PROTEIN TVP38-RELATED"/>
    <property type="match status" value="1"/>
</dbReference>
<keyword evidence="5 6" id="KW-0472">Membrane</keyword>
<dbReference type="KEGG" id="nwr:E3U44_17350"/>
<sequence length="209" mass="22737">MSLLALAMAWQWTPLSEWLEPEKLAVWAHGLADSPWGGMIAVLGFVLGSLIALPVSMMIIATALIFGPVMGFIYAVTGALSAALVTYAIGHALGRDTVHRWAGCRTHRLSERLSKRGILTVVFFRVVPLAPFTIINFVAGASSIKIRDYFIGSLLGMTPGIFAMVFFVDGLMAALREPGITRFIFVIFLGLLLLVIAALGGYWLRREKA</sequence>
<dbReference type="AlphaFoldDB" id="A0A4P7C2Y8"/>
<feature type="transmembrane region" description="Helical" evidence="6">
    <location>
        <begin position="180"/>
        <end position="204"/>
    </location>
</feature>
<comment type="subcellular location">
    <subcellularLocation>
        <location evidence="1 6">Cell membrane</location>
        <topology evidence="1 6">Multi-pass membrane protein</topology>
    </subcellularLocation>
</comment>
<evidence type="ECO:0000256" key="5">
    <source>
        <dbReference type="ARBA" id="ARBA00023136"/>
    </source>
</evidence>